<comment type="caution">
    <text evidence="1">The sequence shown here is derived from an EMBL/GenBank/DDBJ whole genome shotgun (WGS) entry which is preliminary data.</text>
</comment>
<dbReference type="EMBL" id="JAAFYZ010000459">
    <property type="protein sequence ID" value="MBS2554710.1"/>
    <property type="molecule type" value="Genomic_DNA"/>
</dbReference>
<evidence type="ECO:0000313" key="1">
    <source>
        <dbReference type="EMBL" id="MBS2554710.1"/>
    </source>
</evidence>
<gene>
    <name evidence="1" type="ORF">KGQ19_48445</name>
</gene>
<organism evidence="1 2">
    <name type="scientific">Catenulispora pinistramenti</name>
    <dbReference type="NCBI Taxonomy" id="2705254"/>
    <lineage>
        <taxon>Bacteria</taxon>
        <taxon>Bacillati</taxon>
        <taxon>Actinomycetota</taxon>
        <taxon>Actinomycetes</taxon>
        <taxon>Catenulisporales</taxon>
        <taxon>Catenulisporaceae</taxon>
        <taxon>Catenulispora</taxon>
    </lineage>
</organism>
<reference evidence="1 2" key="1">
    <citation type="submission" date="2020-02" db="EMBL/GenBank/DDBJ databases">
        <title>Acidophilic actinobacteria isolated from forest soil.</title>
        <authorList>
            <person name="Golinska P."/>
        </authorList>
    </citation>
    <scope>NUCLEOTIDE SEQUENCE [LARGE SCALE GENOMIC DNA]</scope>
    <source>
        <strain evidence="1 2">NL8</strain>
    </source>
</reference>
<sequence>MTHVPDTGPVTLDRADALFIADVLHLAGRLLRHDHAAELRTSAASLADQAAMRLPPGSRWTITDH</sequence>
<evidence type="ECO:0000313" key="2">
    <source>
        <dbReference type="Proteomes" id="UP000730482"/>
    </source>
</evidence>
<dbReference type="Proteomes" id="UP000730482">
    <property type="component" value="Unassembled WGS sequence"/>
</dbReference>
<keyword evidence="2" id="KW-1185">Reference proteome</keyword>
<protein>
    <submittedName>
        <fullName evidence="1">Uncharacterized protein</fullName>
    </submittedName>
</protein>
<accession>A0ABS5L909</accession>
<name>A0ABS5L909_9ACTN</name>
<proteinExistence type="predicted"/>
<dbReference type="RefSeq" id="WP_212022383.1">
    <property type="nucleotide sequence ID" value="NZ_JAAFYZ010000459.1"/>
</dbReference>
<feature type="non-terminal residue" evidence="1">
    <location>
        <position position="65"/>
    </location>
</feature>